<dbReference type="PANTHER" id="PTHR12270:SF52">
    <property type="entry name" value="GLYCOSYLTRANSFERASE-LIKE PROTEIN GNT13-RELATED"/>
    <property type="match status" value="1"/>
</dbReference>
<keyword evidence="4" id="KW-1133">Transmembrane helix</keyword>
<keyword evidence="5" id="KW-0472">Membrane</keyword>
<dbReference type="GO" id="GO:0016020">
    <property type="term" value="C:membrane"/>
    <property type="evidence" value="ECO:0007669"/>
    <property type="project" value="UniProtKB-SubCell"/>
</dbReference>
<dbReference type="InterPro" id="IPR051292">
    <property type="entry name" value="Xyl/GlcA_transferase"/>
</dbReference>
<comment type="caution">
    <text evidence="7">The sequence shown here is derived from an EMBL/GenBank/DDBJ whole genome shotgun (WGS) entry which is preliminary data.</text>
</comment>
<evidence type="ECO:0000313" key="7">
    <source>
        <dbReference type="EMBL" id="GFH25280.1"/>
    </source>
</evidence>
<evidence type="ECO:0000256" key="1">
    <source>
        <dbReference type="ARBA" id="ARBA00004606"/>
    </source>
</evidence>
<reference evidence="7 8" key="1">
    <citation type="submission" date="2020-02" db="EMBL/GenBank/DDBJ databases">
        <title>Draft genome sequence of Haematococcus lacustris strain NIES-144.</title>
        <authorList>
            <person name="Morimoto D."/>
            <person name="Nakagawa S."/>
            <person name="Yoshida T."/>
            <person name="Sawayama S."/>
        </authorList>
    </citation>
    <scope>NUCLEOTIDE SEQUENCE [LARGE SCALE GENOMIC DNA]</scope>
    <source>
        <strain evidence="7 8">NIES-144</strain>
    </source>
</reference>
<evidence type="ECO:0008006" key="9">
    <source>
        <dbReference type="Google" id="ProtNLM"/>
    </source>
</evidence>
<keyword evidence="8" id="KW-1185">Reference proteome</keyword>
<dbReference type="PANTHER" id="PTHR12270">
    <property type="entry name" value="GLYCOSYLTRANSFERASE-RELATED"/>
    <property type="match status" value="1"/>
</dbReference>
<dbReference type="Proteomes" id="UP000485058">
    <property type="component" value="Unassembled WGS sequence"/>
</dbReference>
<dbReference type="EMBL" id="BLLF01002771">
    <property type="protein sequence ID" value="GFH25280.1"/>
    <property type="molecule type" value="Genomic_DNA"/>
</dbReference>
<protein>
    <recommendedName>
        <fullName evidence="9">Glycosyltransferase-like protein LARGE2</fullName>
    </recommendedName>
</protein>
<evidence type="ECO:0000256" key="6">
    <source>
        <dbReference type="ARBA" id="ARBA00023180"/>
    </source>
</evidence>
<dbReference type="GO" id="GO:0015020">
    <property type="term" value="F:glucuronosyltransferase activity"/>
    <property type="evidence" value="ECO:0007669"/>
    <property type="project" value="TreeGrafter"/>
</dbReference>
<dbReference type="AlphaFoldDB" id="A0A699ZVT5"/>
<evidence type="ECO:0000256" key="3">
    <source>
        <dbReference type="ARBA" id="ARBA00022968"/>
    </source>
</evidence>
<name>A0A699ZVT5_HAELA</name>
<evidence type="ECO:0000256" key="4">
    <source>
        <dbReference type="ARBA" id="ARBA00022989"/>
    </source>
</evidence>
<dbReference type="GO" id="GO:0042285">
    <property type="term" value="F:xylosyltransferase activity"/>
    <property type="evidence" value="ECO:0007669"/>
    <property type="project" value="TreeGrafter"/>
</dbReference>
<evidence type="ECO:0000256" key="2">
    <source>
        <dbReference type="ARBA" id="ARBA00022692"/>
    </source>
</evidence>
<keyword evidence="2" id="KW-0812">Transmembrane</keyword>
<dbReference type="Pfam" id="PF13896">
    <property type="entry name" value="Glyco_transf_49"/>
    <property type="match status" value="1"/>
</dbReference>
<keyword evidence="6" id="KW-0325">Glycoprotein</keyword>
<dbReference type="GO" id="GO:0035269">
    <property type="term" value="P:protein O-linked glycosylation via mannose"/>
    <property type="evidence" value="ECO:0007669"/>
    <property type="project" value="TreeGrafter"/>
</dbReference>
<keyword evidence="3" id="KW-0735">Signal-anchor</keyword>
<proteinExistence type="predicted"/>
<evidence type="ECO:0000313" key="8">
    <source>
        <dbReference type="Proteomes" id="UP000485058"/>
    </source>
</evidence>
<accession>A0A699ZVT5</accession>
<organism evidence="7 8">
    <name type="scientific">Haematococcus lacustris</name>
    <name type="common">Green alga</name>
    <name type="synonym">Haematococcus pluvialis</name>
    <dbReference type="NCBI Taxonomy" id="44745"/>
    <lineage>
        <taxon>Eukaryota</taxon>
        <taxon>Viridiplantae</taxon>
        <taxon>Chlorophyta</taxon>
        <taxon>core chlorophytes</taxon>
        <taxon>Chlorophyceae</taxon>
        <taxon>CS clade</taxon>
        <taxon>Chlamydomonadales</taxon>
        <taxon>Haematococcaceae</taxon>
        <taxon>Haematococcus</taxon>
    </lineage>
</organism>
<comment type="subcellular location">
    <subcellularLocation>
        <location evidence="1">Membrane</location>
        <topology evidence="1">Single-pass type II membrane protein</topology>
    </subcellularLocation>
</comment>
<gene>
    <name evidence="7" type="ORF">HaLaN_23218</name>
</gene>
<evidence type="ECO:0000256" key="5">
    <source>
        <dbReference type="ARBA" id="ARBA00023136"/>
    </source>
</evidence>
<sequence>MATLHRLSNLEAQCNSWPGPLTAAVYVPLLLGNDTGNSAILKEAQAAARKLYDRMERNPSACALRLLLVTELLGEAAALLLFPINSLRNVALLASDTPMVAMIDVDLLLSSSLASDLHGARQAPSSIASEVMQLCREGNLLILPAFEICPDRTYQLQTGKQVADAAAKGGKAKLVKLVKEEKMCSFHAVYPEGHGPTQYPTWYKSTWPYKITHKPLFEPWFIVDRRLNPWYDARFRGYGYNKQEQVTAAAHAYNLTFLVHPAAYCTIA</sequence>